<feature type="domain" description="Glycoside hydrolase family 5" evidence="4">
    <location>
        <begin position="58"/>
        <end position="247"/>
    </location>
</feature>
<comment type="caution">
    <text evidence="5">The sequence shown here is derived from an EMBL/GenBank/DDBJ whole genome shotgun (WGS) entry which is preliminary data.</text>
</comment>
<dbReference type="RefSeq" id="WP_188927363.1">
    <property type="nucleotide sequence ID" value="NZ_BMJC01000001.1"/>
</dbReference>
<protein>
    <recommendedName>
        <fullName evidence="4">Glycoside hydrolase family 5 domain-containing protein</fullName>
    </recommendedName>
</protein>
<evidence type="ECO:0000256" key="3">
    <source>
        <dbReference type="RuleBase" id="RU361153"/>
    </source>
</evidence>
<gene>
    <name evidence="5" type="ORF">GCM10011511_00170</name>
</gene>
<dbReference type="GO" id="GO:0004553">
    <property type="term" value="F:hydrolase activity, hydrolyzing O-glycosyl compounds"/>
    <property type="evidence" value="ECO:0007669"/>
    <property type="project" value="InterPro"/>
</dbReference>
<evidence type="ECO:0000256" key="2">
    <source>
        <dbReference type="ARBA" id="ARBA00023295"/>
    </source>
</evidence>
<keyword evidence="6" id="KW-1185">Reference proteome</keyword>
<evidence type="ECO:0000259" key="4">
    <source>
        <dbReference type="Pfam" id="PF00150"/>
    </source>
</evidence>
<dbReference type="EMBL" id="BMJC01000001">
    <property type="protein sequence ID" value="GGA81168.1"/>
    <property type="molecule type" value="Genomic_DNA"/>
</dbReference>
<keyword evidence="2 3" id="KW-0326">Glycosidase</keyword>
<dbReference type="Pfam" id="PF00150">
    <property type="entry name" value="Cellulase"/>
    <property type="match status" value="1"/>
</dbReference>
<evidence type="ECO:0000313" key="6">
    <source>
        <dbReference type="Proteomes" id="UP000607559"/>
    </source>
</evidence>
<evidence type="ECO:0000313" key="5">
    <source>
        <dbReference type="EMBL" id="GGA81168.1"/>
    </source>
</evidence>
<proteinExistence type="inferred from homology"/>
<dbReference type="InterPro" id="IPR017853">
    <property type="entry name" value="GH"/>
</dbReference>
<dbReference type="Proteomes" id="UP000607559">
    <property type="component" value="Unassembled WGS sequence"/>
</dbReference>
<dbReference type="SUPFAM" id="SSF51445">
    <property type="entry name" value="(Trans)glycosidases"/>
    <property type="match status" value="1"/>
</dbReference>
<dbReference type="Gene3D" id="3.20.20.80">
    <property type="entry name" value="Glycosidases"/>
    <property type="match status" value="1"/>
</dbReference>
<reference evidence="5" key="2">
    <citation type="submission" date="2020-09" db="EMBL/GenBank/DDBJ databases">
        <authorList>
            <person name="Sun Q."/>
            <person name="Zhou Y."/>
        </authorList>
    </citation>
    <scope>NUCLEOTIDE SEQUENCE</scope>
    <source>
        <strain evidence="5">CGMCC 1.15448</strain>
    </source>
</reference>
<dbReference type="AlphaFoldDB" id="A0A8J2U630"/>
<reference evidence="5" key="1">
    <citation type="journal article" date="2014" name="Int. J. Syst. Evol. Microbiol.">
        <title>Complete genome sequence of Corynebacterium casei LMG S-19264T (=DSM 44701T), isolated from a smear-ripened cheese.</title>
        <authorList>
            <consortium name="US DOE Joint Genome Institute (JGI-PGF)"/>
            <person name="Walter F."/>
            <person name="Albersmeier A."/>
            <person name="Kalinowski J."/>
            <person name="Ruckert C."/>
        </authorList>
    </citation>
    <scope>NUCLEOTIDE SEQUENCE</scope>
    <source>
        <strain evidence="5">CGMCC 1.15448</strain>
    </source>
</reference>
<dbReference type="GO" id="GO:0000272">
    <property type="term" value="P:polysaccharide catabolic process"/>
    <property type="evidence" value="ECO:0007669"/>
    <property type="project" value="InterPro"/>
</dbReference>
<comment type="similarity">
    <text evidence="3">Belongs to the glycosyl hydrolase 5 (cellulase A) family.</text>
</comment>
<name>A0A8J2U630_9BACT</name>
<dbReference type="InterPro" id="IPR001547">
    <property type="entry name" value="Glyco_hydro_5"/>
</dbReference>
<evidence type="ECO:0000256" key="1">
    <source>
        <dbReference type="ARBA" id="ARBA00022801"/>
    </source>
</evidence>
<organism evidence="5 6">
    <name type="scientific">Puia dinghuensis</name>
    <dbReference type="NCBI Taxonomy" id="1792502"/>
    <lineage>
        <taxon>Bacteria</taxon>
        <taxon>Pseudomonadati</taxon>
        <taxon>Bacteroidota</taxon>
        <taxon>Chitinophagia</taxon>
        <taxon>Chitinophagales</taxon>
        <taxon>Chitinophagaceae</taxon>
        <taxon>Puia</taxon>
    </lineage>
</organism>
<accession>A0A8J2U630</accession>
<keyword evidence="1 3" id="KW-0378">Hydrolase</keyword>
<sequence>MQDASNEAGLLSNGVNLQPSYFHGGDVDLGWSLMKAYPKIRTVRIEIEPGQEKNGRRWIAEAKAHGYTVIATYHKHKAIMSDDPTELIAAGEWWKSHYLTLGGGGFFVNLMNEWGSHSIGVSAFAAAYNQAIALVREIYSGPIIIDCPGGGQGTTLLAAAVEGRDGMGITDSNIILSAHFYPHGYNGVKKKRSQIDDLDDLENTGKPCIIGEFGDDPAIQGETNWSAIIDYARSKGWPVLGWAWNGDGGKMNMISPQFQPFDAVATKQYHISNHFVTIYNRL</sequence>